<dbReference type="InterPro" id="IPR015943">
    <property type="entry name" value="WD40/YVTN_repeat-like_dom_sf"/>
</dbReference>
<keyword evidence="1" id="KW-0853">WD repeat</keyword>
<dbReference type="InterPro" id="IPR001680">
    <property type="entry name" value="WD40_rpt"/>
</dbReference>
<dbReference type="SMART" id="SM00320">
    <property type="entry name" value="WD40"/>
    <property type="match status" value="2"/>
</dbReference>
<dbReference type="PANTHER" id="PTHR43991">
    <property type="entry name" value="WD REPEAT PROTEIN (AFU_ORTHOLOGUE AFUA_8G05640)-RELATED"/>
    <property type="match status" value="1"/>
</dbReference>
<feature type="region of interest" description="Disordered" evidence="2">
    <location>
        <begin position="1"/>
        <end position="23"/>
    </location>
</feature>
<dbReference type="Proteomes" id="UP001303473">
    <property type="component" value="Unassembled WGS sequence"/>
</dbReference>
<dbReference type="PROSITE" id="PS50294">
    <property type="entry name" value="WD_REPEATS_REGION"/>
    <property type="match status" value="1"/>
</dbReference>
<feature type="region of interest" description="Disordered" evidence="2">
    <location>
        <begin position="127"/>
        <end position="198"/>
    </location>
</feature>
<dbReference type="PANTHER" id="PTHR43991:SF12">
    <property type="entry name" value="WD REPEAT PROTEIN (AFU_ORTHOLOGUE AFUA_8G05640)"/>
    <property type="match status" value="1"/>
</dbReference>
<accession>A0AAN6NGF4</accession>
<evidence type="ECO:0000256" key="2">
    <source>
        <dbReference type="SAM" id="MobiDB-lite"/>
    </source>
</evidence>
<dbReference type="AlphaFoldDB" id="A0AAN6NGF4"/>
<name>A0AAN6NGF4_9PEZI</name>
<proteinExistence type="predicted"/>
<gene>
    <name evidence="3" type="ORF">QBC46DRAFT_360415</name>
</gene>
<evidence type="ECO:0000313" key="4">
    <source>
        <dbReference type="Proteomes" id="UP001303473"/>
    </source>
</evidence>
<keyword evidence="4" id="KW-1185">Reference proteome</keyword>
<evidence type="ECO:0000256" key="1">
    <source>
        <dbReference type="PROSITE-ProRule" id="PRU00221"/>
    </source>
</evidence>
<organism evidence="3 4">
    <name type="scientific">Diplogelasinospora grovesii</name>
    <dbReference type="NCBI Taxonomy" id="303347"/>
    <lineage>
        <taxon>Eukaryota</taxon>
        <taxon>Fungi</taxon>
        <taxon>Dikarya</taxon>
        <taxon>Ascomycota</taxon>
        <taxon>Pezizomycotina</taxon>
        <taxon>Sordariomycetes</taxon>
        <taxon>Sordariomycetidae</taxon>
        <taxon>Sordariales</taxon>
        <taxon>Diplogelasinosporaceae</taxon>
        <taxon>Diplogelasinospora</taxon>
    </lineage>
</organism>
<feature type="compositionally biased region" description="Acidic residues" evidence="2">
    <location>
        <begin position="53"/>
        <end position="74"/>
    </location>
</feature>
<sequence length="742" mass="81529">MRSEDLAESSSQRRPRKPGVHVDSALSAACSASAPAAYISQSQKDGDTYMTYGDDEDEDEDEQSGPEPDDDESFCDGHHTVPHHSHLAELDFPHNTAGYASDDLGMSDAGAPLVNYLDVADLLTNDMDMDASDGPSSEFESSNDDDDTGYDAGESSSVQPSSSVTDESQSPDMHPLTTNPHVTDMFPHYPMPPPTLNPSAVSLQLEQLAAETADNGAAGAWFQDAHPVALTNPTPNTLGPCNYSLTDFLHHWARAGRLGNLQGTTRERGRCPWPARINEQAASPITHVQYADLEGDMCDFQGIDWDGMGVTRREARERRMLTYNNYVSRTGSDRWTPTLPDLSLPRTESFFRFRRMDIRRNVKLSHFQLRNVLATSSRTQAFYPGNGVVHSFNPVSGEGGAIMKLGDEPGSQISTLASEHGVLIAGGFNGEYILRHLDSDEPEETACHEGVITNNISGITNHVQIHQSRGSSGPHAAFSSNDMVFRVLDIDTETWLAEETFDYPLNCSAISPDRRLRVMVGDHYNVLITAAESTLPGGKPEILHELPGHRDFGFACDWADDGWTVATGFQDKAVKIWDARRWTDSSGLPKPVTTLRAEMAGVRSLRFSPVGSGKRVLVAAEEADVVSIIDAQTFRSKQTVDIFGEIGGISFTNEGENLMVLCCDRTRGGLLQLERCGVGREATWSDADDKIIRGCRVQGLWRGENGGSYDWPRSKFTEEKRAKHSLTQRRRRGADLDALEPF</sequence>
<reference evidence="4" key="1">
    <citation type="journal article" date="2023" name="Mol. Phylogenet. Evol.">
        <title>Genome-scale phylogeny and comparative genomics of the fungal order Sordariales.</title>
        <authorList>
            <person name="Hensen N."/>
            <person name="Bonometti L."/>
            <person name="Westerberg I."/>
            <person name="Brannstrom I.O."/>
            <person name="Guillou S."/>
            <person name="Cros-Aarteil S."/>
            <person name="Calhoun S."/>
            <person name="Haridas S."/>
            <person name="Kuo A."/>
            <person name="Mondo S."/>
            <person name="Pangilinan J."/>
            <person name="Riley R."/>
            <person name="LaButti K."/>
            <person name="Andreopoulos B."/>
            <person name="Lipzen A."/>
            <person name="Chen C."/>
            <person name="Yan M."/>
            <person name="Daum C."/>
            <person name="Ng V."/>
            <person name="Clum A."/>
            <person name="Steindorff A."/>
            <person name="Ohm R.A."/>
            <person name="Martin F."/>
            <person name="Silar P."/>
            <person name="Natvig D.O."/>
            <person name="Lalanne C."/>
            <person name="Gautier V."/>
            <person name="Ament-Velasquez S.L."/>
            <person name="Kruys A."/>
            <person name="Hutchinson M.I."/>
            <person name="Powell A.J."/>
            <person name="Barry K."/>
            <person name="Miller A.N."/>
            <person name="Grigoriev I.V."/>
            <person name="Debuchy R."/>
            <person name="Gladieux P."/>
            <person name="Hiltunen Thoren M."/>
            <person name="Johannesson H."/>
        </authorList>
    </citation>
    <scope>NUCLEOTIDE SEQUENCE [LARGE SCALE GENOMIC DNA]</scope>
    <source>
        <strain evidence="4">CBS 340.73</strain>
    </source>
</reference>
<dbReference type="InterPro" id="IPR036322">
    <property type="entry name" value="WD40_repeat_dom_sf"/>
</dbReference>
<feature type="repeat" description="WD" evidence="1">
    <location>
        <begin position="546"/>
        <end position="578"/>
    </location>
</feature>
<feature type="compositionally biased region" description="Low complexity" evidence="2">
    <location>
        <begin position="155"/>
        <end position="164"/>
    </location>
</feature>
<dbReference type="Gene3D" id="2.130.10.10">
    <property type="entry name" value="YVTN repeat-like/Quinoprotein amine dehydrogenase"/>
    <property type="match status" value="1"/>
</dbReference>
<comment type="caution">
    <text evidence="3">The sequence shown here is derived from an EMBL/GenBank/DDBJ whole genome shotgun (WGS) entry which is preliminary data.</text>
</comment>
<dbReference type="PROSITE" id="PS50082">
    <property type="entry name" value="WD_REPEATS_2"/>
    <property type="match status" value="1"/>
</dbReference>
<dbReference type="EMBL" id="MU853755">
    <property type="protein sequence ID" value="KAK3945294.1"/>
    <property type="molecule type" value="Genomic_DNA"/>
</dbReference>
<feature type="region of interest" description="Disordered" evidence="2">
    <location>
        <begin position="720"/>
        <end position="742"/>
    </location>
</feature>
<evidence type="ECO:0000313" key="3">
    <source>
        <dbReference type="EMBL" id="KAK3945294.1"/>
    </source>
</evidence>
<feature type="compositionally biased region" description="Basic residues" evidence="2">
    <location>
        <begin position="722"/>
        <end position="732"/>
    </location>
</feature>
<protein>
    <submittedName>
        <fullName evidence="3">WD40-repeat-containing domain protein</fullName>
    </submittedName>
</protein>
<feature type="region of interest" description="Disordered" evidence="2">
    <location>
        <begin position="35"/>
        <end position="81"/>
    </location>
</feature>
<dbReference type="SUPFAM" id="SSF50978">
    <property type="entry name" value="WD40 repeat-like"/>
    <property type="match status" value="1"/>
</dbReference>
<feature type="compositionally biased region" description="Polar residues" evidence="2">
    <location>
        <begin position="165"/>
        <end position="181"/>
    </location>
</feature>